<dbReference type="PANTHER" id="PTHR46725:SF1">
    <property type="entry name" value="COILED-COIL DOMAIN-CONTAINING PROTEIN 57"/>
    <property type="match status" value="1"/>
</dbReference>
<dbReference type="InterPro" id="IPR042481">
    <property type="entry name" value="CCDC57"/>
</dbReference>
<organism evidence="2">
    <name type="scientific">Mus musculus</name>
    <name type="common">Mouse</name>
    <dbReference type="NCBI Taxonomy" id="10090"/>
    <lineage>
        <taxon>Eukaryota</taxon>
        <taxon>Metazoa</taxon>
        <taxon>Chordata</taxon>
        <taxon>Craniata</taxon>
        <taxon>Vertebrata</taxon>
        <taxon>Euteleostomi</taxon>
        <taxon>Mammalia</taxon>
        <taxon>Eutheria</taxon>
        <taxon>Euarchontoglires</taxon>
        <taxon>Glires</taxon>
        <taxon>Rodentia</taxon>
        <taxon>Myomorpha</taxon>
        <taxon>Muroidea</taxon>
        <taxon>Muridae</taxon>
        <taxon>Murinae</taxon>
        <taxon>Mus</taxon>
        <taxon>Mus</taxon>
    </lineage>
</organism>
<reference evidence="2" key="1">
    <citation type="journal article" date="1999" name="Methods Enzymol.">
        <title>High-efficiency full-length cDNA cloning.</title>
        <authorList>
            <person name="Carninci P."/>
            <person name="Hayashizaki Y."/>
        </authorList>
    </citation>
    <scope>NUCLEOTIDE SEQUENCE</scope>
    <source>
        <strain evidence="2">C57BL/6J</strain>
        <tissue evidence="2">Testis</tissue>
    </source>
</reference>
<gene>
    <name evidence="3" type="primary">Ccdc57</name>
</gene>
<reference evidence="2" key="5">
    <citation type="journal article" date="2001" name="Nature">
        <title>Functional annotation of a full-length mouse cDNA collection.</title>
        <authorList>
            <consortium name="The RIKEN Genome Exploration Research Group Phase II Team and the FANTOM Consortium"/>
        </authorList>
    </citation>
    <scope>NUCLEOTIDE SEQUENCE</scope>
    <source>
        <strain evidence="2">C57BL/6J</strain>
        <tissue evidence="2">Testis</tissue>
    </source>
</reference>
<evidence type="ECO:0000313" key="3">
    <source>
        <dbReference type="MGI" id="MGI:1918526"/>
    </source>
</evidence>
<dbReference type="AGR" id="MGI:1918526"/>
<name>Q9D3U5_MOUSE</name>
<protein>
    <submittedName>
        <fullName evidence="2">Uncharacterized protein</fullName>
    </submittedName>
</protein>
<evidence type="ECO:0000313" key="2">
    <source>
        <dbReference type="EMBL" id="BAB30570.1"/>
    </source>
</evidence>
<sequence length="151" mass="16933">MASRPAQLSQKQHRIPTETWKPVYQKENRTPKLPQAHEVPEESDHRTHRSSSLASSSLQDIWRLLELGSSPSGVPSQDNSVAECPAPSRPSCFQKVNRSPVPIQKAFAVKGLKMEAQPKATPPRPSKSHPAKPTNCQQQRPSRIRNYNLKD</sequence>
<proteinExistence type="evidence at transcript level"/>
<feature type="region of interest" description="Disordered" evidence="1">
    <location>
        <begin position="68"/>
        <end position="100"/>
    </location>
</feature>
<dbReference type="MGI" id="MGI:1918526">
    <property type="gene designation" value="Ccdc57"/>
</dbReference>
<accession>Q9D3U5</accession>
<reference evidence="2" key="2">
    <citation type="journal article" date="2000" name="Genome Res.">
        <title>Normalization and subtraction of cap-trapper-selected cDNAs to prepare full-length cDNA libraries for rapid discovery of new genes.</title>
        <authorList>
            <person name="Carninci P."/>
            <person name="Shibata Y."/>
            <person name="Hayatsu N."/>
            <person name="Sugahara Y."/>
            <person name="Shibata K."/>
            <person name="Itoh M."/>
            <person name="Konno H."/>
            <person name="Okazaki Y."/>
            <person name="Muramatsu M."/>
            <person name="Hayashizaki Y."/>
        </authorList>
    </citation>
    <scope>NUCLEOTIDE SEQUENCE</scope>
    <source>
        <strain evidence="2">C57BL/6J</strain>
        <tissue evidence="2">Testis</tissue>
    </source>
</reference>
<dbReference type="PANTHER" id="PTHR46725">
    <property type="entry name" value="COILED-COIL DOMAIN-CONTAINING PROTEIN 57"/>
    <property type="match status" value="1"/>
</dbReference>
<evidence type="ECO:0000256" key="1">
    <source>
        <dbReference type="SAM" id="MobiDB-lite"/>
    </source>
</evidence>
<reference evidence="2" key="3">
    <citation type="journal article" date="2000" name="Genome Res.">
        <title>RIKEN integrated sequence analysis (RISA) system--384-format sequencing pipeline with 384 multicapillary sequencer.</title>
        <authorList>
            <person name="Shibata K."/>
            <person name="Itoh M."/>
            <person name="Aizawa K."/>
            <person name="Nagaoka S."/>
            <person name="Sasaki N."/>
            <person name="Carninci P."/>
            <person name="Konno H."/>
            <person name="Akiyama J."/>
            <person name="Nishi K."/>
            <person name="Kitsunai T."/>
            <person name="Tashiro H."/>
            <person name="Itoh M."/>
            <person name="Sumi N."/>
            <person name="Ishii Y."/>
            <person name="Nakamura S."/>
            <person name="Hazama M."/>
            <person name="Nishine T."/>
            <person name="Harada A."/>
            <person name="Yamamoto R."/>
            <person name="Matsumoto H."/>
            <person name="Sakaguchi S."/>
            <person name="Ikegami T."/>
            <person name="Kashiwagi K."/>
            <person name="Fujiwake S."/>
            <person name="Inoue K."/>
            <person name="Togawa Y."/>
            <person name="Izawa M."/>
            <person name="Ohara E."/>
            <person name="Watahiki M."/>
            <person name="Yoneda Y."/>
            <person name="Ishikawa T."/>
            <person name="Ozawa K."/>
            <person name="Tanaka T."/>
            <person name="Matsuura S."/>
            <person name="Kawai J."/>
            <person name="Okazaki Y."/>
            <person name="Muramatsu M."/>
            <person name="Inoue Y."/>
            <person name="Kira A."/>
            <person name="Hayashizaki Y."/>
        </authorList>
    </citation>
    <scope>NUCLEOTIDE SEQUENCE</scope>
    <source>
        <strain evidence="2">C57BL/6J</strain>
        <tissue evidence="2">Testis</tissue>
    </source>
</reference>
<feature type="region of interest" description="Disordered" evidence="1">
    <location>
        <begin position="1"/>
        <end position="56"/>
    </location>
</feature>
<reference evidence="2" key="7">
    <citation type="journal article" date="2005" name="Science">
        <title>The Transcriptional Landscape of the Mammalian Genome.</title>
        <authorList>
            <consortium name="The FANTOM Consortium"/>
            <consortium name="Riken Genome Exploration Research Group and Genome Science Group (Genome Network Project Core Group)"/>
        </authorList>
    </citation>
    <scope>NUCLEOTIDE SEQUENCE</scope>
    <source>
        <strain evidence="2">C57BL/6J</strain>
        <tissue evidence="2">Testis</tissue>
    </source>
</reference>
<dbReference type="EMBL" id="AK017054">
    <property type="protein sequence ID" value="BAB30570.1"/>
    <property type="molecule type" value="mRNA"/>
</dbReference>
<reference evidence="2" key="6">
    <citation type="journal article" date="2002" name="Nature">
        <title>Analysis of the mouse transcriptome based on functional annotation of 60,770 full-length cDNAs.</title>
        <authorList>
            <consortium name="The FANTOM Consortium and the RIKEN Genome Exploration Research Group Phase I and II Team"/>
        </authorList>
    </citation>
    <scope>NUCLEOTIDE SEQUENCE</scope>
    <source>
        <strain evidence="2">C57BL/6J</strain>
        <tissue evidence="2">Testis</tissue>
    </source>
</reference>
<dbReference type="AlphaFoldDB" id="Q9D3U5"/>
<feature type="compositionally biased region" description="Polar residues" evidence="1">
    <location>
        <begin position="69"/>
        <end position="80"/>
    </location>
</feature>
<reference evidence="2" key="4">
    <citation type="submission" date="2000-07" db="EMBL/GenBank/DDBJ databases">
        <authorList>
            <person name="Adachi J."/>
            <person name="Aizawa K."/>
            <person name="Akahira S."/>
            <person name="Akimura T."/>
            <person name="Arai A."/>
            <person name="Aono H."/>
            <person name="Arakawa T."/>
            <person name="Bono H."/>
            <person name="Carninci P."/>
            <person name="Fukuda S."/>
            <person name="Fukunishi Y."/>
            <person name="Furuno M."/>
            <person name="Hanagaki T."/>
            <person name="Hara A."/>
            <person name="Hayatsu N."/>
            <person name="Hiramoto K."/>
            <person name="Hiraoka T."/>
            <person name="Hori F."/>
            <person name="Imotani K."/>
            <person name="Ishii Y."/>
            <person name="Itoh M."/>
            <person name="Izawa M."/>
            <person name="Kasukawa T."/>
            <person name="Kato H."/>
            <person name="Kawai J."/>
            <person name="Kojima Y."/>
            <person name="Konno H."/>
            <person name="Kouda M."/>
            <person name="Koya S."/>
            <person name="Kurihara C."/>
            <person name="Matsuyama T."/>
            <person name="Miyazaki A."/>
            <person name="Nishi K."/>
            <person name="Nomura K."/>
            <person name="Numazaki R."/>
            <person name="Ohno M."/>
            <person name="Okazaki Y."/>
            <person name="Okido T."/>
            <person name="Owa C."/>
            <person name="Saito H."/>
            <person name="Saito R."/>
            <person name="Sakai C."/>
            <person name="Sakai K."/>
            <person name="Sano H."/>
            <person name="Sasaki D."/>
            <person name="Shibata K."/>
            <person name="Shibata Y."/>
            <person name="Shinagawa A."/>
            <person name="Shiraki T."/>
            <person name="Sogabe Y."/>
            <person name="Suzuki H."/>
            <person name="Tagami M."/>
            <person name="Tagawa A."/>
            <person name="Takahashi F."/>
            <person name="Tanaka T."/>
            <person name="Tejima Y."/>
            <person name="Toya T."/>
            <person name="Yamamura T."/>
            <person name="Yasunishi A."/>
            <person name="Yoshida K."/>
            <person name="Yoshino M."/>
            <person name="Muramatsu M."/>
            <person name="Hayashizaki Y."/>
        </authorList>
    </citation>
    <scope>NUCLEOTIDE SEQUENCE</scope>
    <source>
        <strain evidence="2">C57BL/6J</strain>
        <tissue evidence="2">Testis</tissue>
    </source>
</reference>
<feature type="compositionally biased region" description="Polar residues" evidence="1">
    <location>
        <begin position="1"/>
        <end position="10"/>
    </location>
</feature>
<feature type="region of interest" description="Disordered" evidence="1">
    <location>
        <begin position="112"/>
        <end position="151"/>
    </location>
</feature>
<reference evidence="2" key="8">
    <citation type="journal article" date="2005" name="Science">
        <title>Antisense Transcription in the Mammalian Transcriptome.</title>
        <authorList>
            <consortium name="RIKEN Genome Exploration Research Group and Genome Science Group (Genome Network Project Core Group) and the FANTOM Consortium"/>
        </authorList>
    </citation>
    <scope>NUCLEOTIDE SEQUENCE</scope>
    <source>
        <strain evidence="2">C57BL/6J</strain>
        <tissue evidence="2">Testis</tissue>
    </source>
</reference>